<proteinExistence type="predicted"/>
<name>A0A4Y7KCS6_PAPSO</name>
<dbReference type="AlphaFoldDB" id="A0A4Y7KCS6"/>
<organism evidence="1 2">
    <name type="scientific">Papaver somniferum</name>
    <name type="common">Opium poppy</name>
    <dbReference type="NCBI Taxonomy" id="3469"/>
    <lineage>
        <taxon>Eukaryota</taxon>
        <taxon>Viridiplantae</taxon>
        <taxon>Streptophyta</taxon>
        <taxon>Embryophyta</taxon>
        <taxon>Tracheophyta</taxon>
        <taxon>Spermatophyta</taxon>
        <taxon>Magnoliopsida</taxon>
        <taxon>Ranunculales</taxon>
        <taxon>Papaveraceae</taxon>
        <taxon>Papaveroideae</taxon>
        <taxon>Papaver</taxon>
    </lineage>
</organism>
<accession>A0A4Y7KCS6</accession>
<keyword evidence="2" id="KW-1185">Reference proteome</keyword>
<reference evidence="1 2" key="1">
    <citation type="journal article" date="2018" name="Science">
        <title>The opium poppy genome and morphinan production.</title>
        <authorList>
            <person name="Guo L."/>
            <person name="Winzer T."/>
            <person name="Yang X."/>
            <person name="Li Y."/>
            <person name="Ning Z."/>
            <person name="He Z."/>
            <person name="Teodor R."/>
            <person name="Lu Y."/>
            <person name="Bowser T.A."/>
            <person name="Graham I.A."/>
            <person name="Ye K."/>
        </authorList>
    </citation>
    <scope>NUCLEOTIDE SEQUENCE [LARGE SCALE GENOMIC DNA]</scope>
    <source>
        <strain evidence="2">cv. HN1</strain>
        <tissue evidence="1">Leaves</tissue>
    </source>
</reference>
<dbReference type="EMBL" id="CM010721">
    <property type="protein sequence ID" value="RZC70160.1"/>
    <property type="molecule type" value="Genomic_DNA"/>
</dbReference>
<evidence type="ECO:0000313" key="1">
    <source>
        <dbReference type="EMBL" id="RZC70160.1"/>
    </source>
</evidence>
<gene>
    <name evidence="1" type="ORF">C5167_033316</name>
</gene>
<dbReference type="Gramene" id="RZC70160">
    <property type="protein sequence ID" value="RZC70160"/>
    <property type="gene ID" value="C5167_033316"/>
</dbReference>
<sequence length="129" mass="14559">MNGRFKTIDDSYSYESAKDKSWPIYCPLQTKITTTQKAFYSSFIEISICTIAPQLQWRSNQIALPIFVVLAVVLPNNFAPQTNSGLIRVVTSALELLLLLMIEELGKDPWILIIRGLLAIKNLSQDMPI</sequence>
<evidence type="ECO:0000313" key="2">
    <source>
        <dbReference type="Proteomes" id="UP000316621"/>
    </source>
</evidence>
<protein>
    <submittedName>
        <fullName evidence="1">Uncharacterized protein</fullName>
    </submittedName>
</protein>
<dbReference type="Proteomes" id="UP000316621">
    <property type="component" value="Chromosome 7"/>
</dbReference>